<accession>A0A6I7HRR6</accession>
<proteinExistence type="predicted"/>
<organism evidence="3 4">
    <name type="scientific">Ciceribacter lividus</name>
    <dbReference type="NCBI Taxonomy" id="1197950"/>
    <lineage>
        <taxon>Bacteria</taxon>
        <taxon>Pseudomonadati</taxon>
        <taxon>Pseudomonadota</taxon>
        <taxon>Alphaproteobacteria</taxon>
        <taxon>Hyphomicrobiales</taxon>
        <taxon>Rhizobiaceae</taxon>
        <taxon>Ciceribacter</taxon>
    </lineage>
</organism>
<protein>
    <submittedName>
        <fullName evidence="3">Molybdopterin molybdochelatase /molybdenum cofactor cytidylyltransferase</fullName>
    </submittedName>
</protein>
<dbReference type="PANTHER" id="PTHR43777:SF1">
    <property type="entry name" value="MOLYBDENUM COFACTOR CYTIDYLYLTRANSFERASE"/>
    <property type="match status" value="1"/>
</dbReference>
<keyword evidence="4" id="KW-1185">Reference proteome</keyword>
<dbReference type="AlphaFoldDB" id="A0A6I7HRR6"/>
<dbReference type="SMART" id="SM00852">
    <property type="entry name" value="MoCF_biosynth"/>
    <property type="match status" value="1"/>
</dbReference>
<dbReference type="Proteomes" id="UP000252582">
    <property type="component" value="Unassembled WGS sequence"/>
</dbReference>
<dbReference type="CDD" id="cd03522">
    <property type="entry name" value="MoeA_like"/>
    <property type="match status" value="1"/>
</dbReference>
<comment type="caution">
    <text evidence="3">The sequence shown here is derived from an EMBL/GenBank/DDBJ whole genome shotgun (WGS) entry which is preliminary data.</text>
</comment>
<feature type="domain" description="MoaB/Mog" evidence="2">
    <location>
        <begin position="170"/>
        <end position="306"/>
    </location>
</feature>
<gene>
    <name evidence="3" type="ORF">DFR48_101596</name>
</gene>
<dbReference type="CDD" id="cd04182">
    <property type="entry name" value="GT_2_like_f"/>
    <property type="match status" value="1"/>
</dbReference>
<dbReference type="SUPFAM" id="SSF53218">
    <property type="entry name" value="Molybdenum cofactor biosynthesis proteins"/>
    <property type="match status" value="1"/>
</dbReference>
<dbReference type="Gene3D" id="3.90.550.10">
    <property type="entry name" value="Spore Coat Polysaccharide Biosynthesis Protein SpsA, Chain A"/>
    <property type="match status" value="1"/>
</dbReference>
<dbReference type="InterPro" id="IPR029044">
    <property type="entry name" value="Nucleotide-diphossugar_trans"/>
</dbReference>
<keyword evidence="3" id="KW-0808">Transferase</keyword>
<dbReference type="InterPro" id="IPR001453">
    <property type="entry name" value="MoaB/Mog_dom"/>
</dbReference>
<evidence type="ECO:0000313" key="4">
    <source>
        <dbReference type="Proteomes" id="UP000252582"/>
    </source>
</evidence>
<dbReference type="PANTHER" id="PTHR43777">
    <property type="entry name" value="MOLYBDENUM COFACTOR CYTIDYLYLTRANSFERASE"/>
    <property type="match status" value="1"/>
</dbReference>
<reference evidence="3 4" key="1">
    <citation type="submission" date="2018-07" db="EMBL/GenBank/DDBJ databases">
        <title>Genomic Encyclopedia of Type Strains, Phase IV (KMG-IV): sequencing the most valuable type-strain genomes for metagenomic binning, comparative biology and taxonomic classification.</title>
        <authorList>
            <person name="Goeker M."/>
        </authorList>
    </citation>
    <scope>NUCLEOTIDE SEQUENCE [LARGE SCALE GENOMIC DNA]</scope>
    <source>
        <strain evidence="3 4">DSM 25528</strain>
    </source>
</reference>
<dbReference type="Pfam" id="PF12804">
    <property type="entry name" value="NTP_transf_3"/>
    <property type="match status" value="1"/>
</dbReference>
<name>A0A6I7HRR6_9HYPH</name>
<dbReference type="InterPro" id="IPR036425">
    <property type="entry name" value="MoaB/Mog-like_dom_sf"/>
</dbReference>
<dbReference type="InterPro" id="IPR012184">
    <property type="entry name" value="Bifunc_Mopterin-bd"/>
</dbReference>
<dbReference type="PIRSF" id="PIRSF036626">
    <property type="entry name" value="MPTBd_MobAlike"/>
    <property type="match status" value="1"/>
</dbReference>
<dbReference type="Gene3D" id="3.40.980.10">
    <property type="entry name" value="MoaB/Mog-like domain"/>
    <property type="match status" value="1"/>
</dbReference>
<dbReference type="GO" id="GO:0016779">
    <property type="term" value="F:nucleotidyltransferase activity"/>
    <property type="evidence" value="ECO:0007669"/>
    <property type="project" value="UniProtKB-KW"/>
</dbReference>
<dbReference type="EMBL" id="QPIX01000001">
    <property type="protein sequence ID" value="RCW28581.1"/>
    <property type="molecule type" value="Genomic_DNA"/>
</dbReference>
<evidence type="ECO:0000259" key="2">
    <source>
        <dbReference type="SMART" id="SM00852"/>
    </source>
</evidence>
<dbReference type="SUPFAM" id="SSF53448">
    <property type="entry name" value="Nucleotide-diphospho-sugar transferases"/>
    <property type="match status" value="1"/>
</dbReference>
<evidence type="ECO:0000256" key="1">
    <source>
        <dbReference type="ARBA" id="ARBA00022842"/>
    </source>
</evidence>
<sequence length="543" mass="56387">MIFGEFPVEASEGLILAHSVRLPDGRLGKGHRITNADVARLRAGGIASVIACRIEADDLDEDTAAAMLAEAIDPDHLRFSPAATGRVNVYATCNGLFTADRDTVDCFNRIDPAITFACLADHSDVRDGDLLATVKIIPLAAPRASVEAAAAVFRGAPPIRLKPYRPHAVSLVATELPSLKPSVMDKTARVLELRLAASGSRLVGERRVAHRAVAVAAAIEQALAEPQNAPQMVVLFGASAVADPADVLPEAIRMAGGTVEQVGLPVDPGNLLVLGHIGEVPVIGAPGCARSPKENGFDWVLNRLLAGEKPTVHDLTGMGVGGLLMEIPSRPMPREIAEEPTRPRVAAVVLAAGSASRMGEGGRHKLLAEFSGEPLVRRSARISLESGADGVVVVTGYRAAEIGSALQGLAVDIVDNPDHASGMASSLKIGFSSAAARRADGVLVMLADMPGLDTQDLRRLIAAFREAGGRVIVRAVAGGKRGNPVILPRTTFEAVQALEGDVGARSIVEGSGLAVIDVELGEVAHLDVDTPEAVLSAGGLLKG</sequence>
<evidence type="ECO:0000313" key="3">
    <source>
        <dbReference type="EMBL" id="RCW28581.1"/>
    </source>
</evidence>
<dbReference type="InterPro" id="IPR025877">
    <property type="entry name" value="MobA-like_NTP_Trfase"/>
</dbReference>
<dbReference type="RefSeq" id="WP_114361628.1">
    <property type="nucleotide sequence ID" value="NZ_QPIX01000001.1"/>
</dbReference>
<keyword evidence="3" id="KW-0548">Nucleotidyltransferase</keyword>
<keyword evidence="1" id="KW-0460">Magnesium</keyword>